<gene>
    <name evidence="6 11" type="primary">cheB</name>
    <name evidence="11" type="ORF">STPYR_11068</name>
</gene>
<comment type="similarity">
    <text evidence="6">Belongs to the CheB family.</text>
</comment>
<comment type="catalytic activity">
    <reaction evidence="6">
        <text>L-glutaminyl-[protein] + H2O = L-glutamyl-[protein] + NH4(+)</text>
        <dbReference type="Rhea" id="RHEA:16441"/>
        <dbReference type="Rhea" id="RHEA-COMP:10207"/>
        <dbReference type="Rhea" id="RHEA-COMP:10208"/>
        <dbReference type="ChEBI" id="CHEBI:15377"/>
        <dbReference type="ChEBI" id="CHEBI:28938"/>
        <dbReference type="ChEBI" id="CHEBI:29973"/>
        <dbReference type="ChEBI" id="CHEBI:30011"/>
        <dbReference type="EC" id="3.5.1.44"/>
    </reaction>
</comment>
<keyword evidence="4 6" id="KW-0378">Hydrolase</keyword>
<feature type="active site" evidence="6 7">
    <location>
        <position position="234"/>
    </location>
</feature>
<dbReference type="InterPro" id="IPR000673">
    <property type="entry name" value="Sig_transdc_resp-reg_Me-estase"/>
</dbReference>
<dbReference type="InterPro" id="IPR001789">
    <property type="entry name" value="Sig_transdc_resp-reg_receiver"/>
</dbReference>
<feature type="active site" evidence="6 7">
    <location>
        <position position="177"/>
    </location>
</feature>
<evidence type="ECO:0000256" key="1">
    <source>
        <dbReference type="ARBA" id="ARBA00022490"/>
    </source>
</evidence>
<dbReference type="PANTHER" id="PTHR42872">
    <property type="entry name" value="PROTEIN-GLUTAMATE METHYLESTERASE/PROTEIN-GLUTAMINE GLUTAMINASE"/>
    <property type="match status" value="1"/>
</dbReference>
<keyword evidence="1 6" id="KW-0963">Cytoplasm</keyword>
<dbReference type="FunFam" id="3.40.50.2300:FF:000060">
    <property type="entry name" value="Protein-glutamate methylesterase/protein-glutamine glutaminase"/>
    <property type="match status" value="1"/>
</dbReference>
<dbReference type="Gene3D" id="3.40.50.180">
    <property type="entry name" value="Methylesterase CheB, C-terminal domain"/>
    <property type="match status" value="2"/>
</dbReference>
<accession>A0A1Y5Q1G6</accession>
<feature type="domain" description="Response regulatory" evidence="9">
    <location>
        <begin position="8"/>
        <end position="125"/>
    </location>
</feature>
<comment type="function">
    <text evidence="6">Involved in chemotaxis. Part of a chemotaxis signal transduction system that modulates chemotaxis in response to various stimuli. Catalyzes the demethylation of specific methylglutamate residues introduced into the chemoreceptors (methyl-accepting chemotaxis proteins or MCP) by CheR. Also mediates the irreversible deamidation of specific glutamine residues to glutamic acid.</text>
</comment>
<protein>
    <recommendedName>
        <fullName evidence="6">Protein-glutamate methylesterase/protein-glutamine glutaminase</fullName>
        <ecNumber evidence="6">3.1.1.61</ecNumber>
        <ecNumber evidence="6">3.5.1.44</ecNumber>
    </recommendedName>
</protein>
<proteinExistence type="inferred from homology"/>
<feature type="modified residue" description="4-aspartylphosphate" evidence="6 8">
    <location>
        <position position="59"/>
    </location>
</feature>
<dbReference type="EC" id="3.5.1.44" evidence="6"/>
<keyword evidence="3 6" id="KW-0597">Phosphoprotein</keyword>
<reference evidence="11" key="1">
    <citation type="submission" date="2016-03" db="EMBL/GenBank/DDBJ databases">
        <authorList>
            <person name="Ploux O."/>
        </authorList>
    </citation>
    <scope>NUCLEOTIDE SEQUENCE</scope>
    <source>
        <strain evidence="11">UC10</strain>
    </source>
</reference>
<dbReference type="CDD" id="cd17541">
    <property type="entry name" value="REC_CheB-like"/>
    <property type="match status" value="1"/>
</dbReference>
<dbReference type="HAMAP" id="MF_00099">
    <property type="entry name" value="CheB_chemtxs"/>
    <property type="match status" value="1"/>
</dbReference>
<dbReference type="PANTHER" id="PTHR42872:SF6">
    <property type="entry name" value="PROTEIN-GLUTAMATE METHYLESTERASE_PROTEIN-GLUTAMINE GLUTAMINASE"/>
    <property type="match status" value="1"/>
</dbReference>
<evidence type="ECO:0000256" key="3">
    <source>
        <dbReference type="ARBA" id="ARBA00022553"/>
    </source>
</evidence>
<comment type="subcellular location">
    <subcellularLocation>
        <location evidence="6">Cytoplasm</location>
    </subcellularLocation>
</comment>
<keyword evidence="2 6" id="KW-0145">Chemotaxis</keyword>
<organism evidence="11">
    <name type="scientific">uncultured Stenotrophomonas sp</name>
    <dbReference type="NCBI Taxonomy" id="165438"/>
    <lineage>
        <taxon>Bacteria</taxon>
        <taxon>Pseudomonadati</taxon>
        <taxon>Pseudomonadota</taxon>
        <taxon>Gammaproteobacteria</taxon>
        <taxon>Lysobacterales</taxon>
        <taxon>Lysobacteraceae</taxon>
        <taxon>Stenotrophomonas</taxon>
        <taxon>environmental samples</taxon>
    </lineage>
</organism>
<dbReference type="Pfam" id="PF01339">
    <property type="entry name" value="CheB_methylest"/>
    <property type="match status" value="1"/>
</dbReference>
<sequence>MSPQQPCRVLIVDDSALVRQILSDLLARDPGIEVVGTASDPLIARDKIKRLNPDVLTLDVEMPRMDGLAFLESLMRLHPLPVVMVSSLTERGADTTLQALALGAVDFVAKPKLDVARGLEGYAEEICAKVKAAARSRVRALAVPSQPKRTLDTLPASSSAPSLKFRTTDRLIAIGSSAGGTEALRVVLEMMPADAPAIVASLETQIAAVPGAGGGRRGDLCFDADAPAIVLTQHLPASFSSAFAERLDRHSAMSVREASDGEAILPGHAYLPVGGRHLRIIRDGARWRCRIDDSAPVNLHKPAVDVLFRSVAQNAGANAVGAILTGMGDDGARGLLEMKQAGARTLVQDEATSVVWGMPGAAFKLGAADEVVPLEQVAARLLAWSQQG</sequence>
<dbReference type="Gene3D" id="3.40.50.2300">
    <property type="match status" value="1"/>
</dbReference>
<dbReference type="PROSITE" id="PS50110">
    <property type="entry name" value="RESPONSE_REGULATORY"/>
    <property type="match status" value="1"/>
</dbReference>
<evidence type="ECO:0000256" key="5">
    <source>
        <dbReference type="ARBA" id="ARBA00048267"/>
    </source>
</evidence>
<comment type="PTM">
    <text evidence="6">Phosphorylated by CheA. Phosphorylation of the N-terminal regulatory domain activates the methylesterase activity.</text>
</comment>
<dbReference type="EC" id="3.1.1.61" evidence="6"/>
<feature type="domain" description="CheB-type methylesterase" evidence="10">
    <location>
        <begin position="165"/>
        <end position="388"/>
    </location>
</feature>
<evidence type="ECO:0000256" key="4">
    <source>
        <dbReference type="ARBA" id="ARBA00022801"/>
    </source>
</evidence>
<dbReference type="Pfam" id="PF00072">
    <property type="entry name" value="Response_reg"/>
    <property type="match status" value="1"/>
</dbReference>
<evidence type="ECO:0000259" key="9">
    <source>
        <dbReference type="PROSITE" id="PS50110"/>
    </source>
</evidence>
<evidence type="ECO:0000259" key="10">
    <source>
        <dbReference type="PROSITE" id="PS50122"/>
    </source>
</evidence>
<dbReference type="PIRSF" id="PIRSF000876">
    <property type="entry name" value="RR_chemtxs_CheB"/>
    <property type="match status" value="1"/>
</dbReference>
<evidence type="ECO:0000256" key="2">
    <source>
        <dbReference type="ARBA" id="ARBA00022500"/>
    </source>
</evidence>
<dbReference type="SMART" id="SM00448">
    <property type="entry name" value="REC"/>
    <property type="match status" value="1"/>
</dbReference>
<dbReference type="AlphaFoldDB" id="A0A1Y5Q1G6"/>
<dbReference type="InterPro" id="IPR008248">
    <property type="entry name" value="CheB-like"/>
</dbReference>
<dbReference type="GO" id="GO:0000156">
    <property type="term" value="F:phosphorelay response regulator activity"/>
    <property type="evidence" value="ECO:0007669"/>
    <property type="project" value="InterPro"/>
</dbReference>
<name>A0A1Y5Q1G6_9GAMM</name>
<feature type="active site" evidence="6 7">
    <location>
        <position position="330"/>
    </location>
</feature>
<comment type="catalytic activity">
    <reaction evidence="5 6">
        <text>[protein]-L-glutamate 5-O-methyl ester + H2O = L-glutamyl-[protein] + methanol + H(+)</text>
        <dbReference type="Rhea" id="RHEA:23236"/>
        <dbReference type="Rhea" id="RHEA-COMP:10208"/>
        <dbReference type="Rhea" id="RHEA-COMP:10311"/>
        <dbReference type="ChEBI" id="CHEBI:15377"/>
        <dbReference type="ChEBI" id="CHEBI:15378"/>
        <dbReference type="ChEBI" id="CHEBI:17790"/>
        <dbReference type="ChEBI" id="CHEBI:29973"/>
        <dbReference type="ChEBI" id="CHEBI:82795"/>
        <dbReference type="EC" id="3.1.1.61"/>
    </reaction>
</comment>
<comment type="domain">
    <text evidence="6">Contains a C-terminal catalytic domain, and an N-terminal region which modulates catalytic activity.</text>
</comment>
<dbReference type="InterPro" id="IPR011006">
    <property type="entry name" value="CheY-like_superfamily"/>
</dbReference>
<dbReference type="GO" id="GO:0050568">
    <property type="term" value="F:protein-glutamine glutaminase activity"/>
    <property type="evidence" value="ECO:0007669"/>
    <property type="project" value="UniProtKB-UniRule"/>
</dbReference>
<dbReference type="SUPFAM" id="SSF52738">
    <property type="entry name" value="Methylesterase CheB, C-terminal domain"/>
    <property type="match status" value="2"/>
</dbReference>
<evidence type="ECO:0000256" key="8">
    <source>
        <dbReference type="PROSITE-ProRule" id="PRU00169"/>
    </source>
</evidence>
<dbReference type="EMBL" id="FLTS01000001">
    <property type="protein sequence ID" value="SBV36138.1"/>
    <property type="molecule type" value="Genomic_DNA"/>
</dbReference>
<dbReference type="InterPro" id="IPR035909">
    <property type="entry name" value="CheB_C"/>
</dbReference>
<evidence type="ECO:0000256" key="7">
    <source>
        <dbReference type="PROSITE-ProRule" id="PRU00050"/>
    </source>
</evidence>
<dbReference type="CDD" id="cd16432">
    <property type="entry name" value="CheB_Rec"/>
    <property type="match status" value="1"/>
</dbReference>
<dbReference type="GO" id="GO:0008984">
    <property type="term" value="F:protein-glutamate methylesterase activity"/>
    <property type="evidence" value="ECO:0007669"/>
    <property type="project" value="UniProtKB-UniRule"/>
</dbReference>
<dbReference type="SUPFAM" id="SSF52172">
    <property type="entry name" value="CheY-like"/>
    <property type="match status" value="1"/>
</dbReference>
<evidence type="ECO:0000256" key="6">
    <source>
        <dbReference type="HAMAP-Rule" id="MF_00099"/>
    </source>
</evidence>
<dbReference type="GO" id="GO:0006935">
    <property type="term" value="P:chemotaxis"/>
    <property type="evidence" value="ECO:0007669"/>
    <property type="project" value="UniProtKB-UniRule"/>
</dbReference>
<evidence type="ECO:0000313" key="11">
    <source>
        <dbReference type="EMBL" id="SBV36138.1"/>
    </source>
</evidence>
<dbReference type="PROSITE" id="PS50122">
    <property type="entry name" value="CHEB"/>
    <property type="match status" value="1"/>
</dbReference>
<dbReference type="GO" id="GO:0005737">
    <property type="term" value="C:cytoplasm"/>
    <property type="evidence" value="ECO:0007669"/>
    <property type="project" value="UniProtKB-SubCell"/>
</dbReference>